<dbReference type="Proteomes" id="UP000431269">
    <property type="component" value="Chromosome"/>
</dbReference>
<accession>A0A6I6MTF0</accession>
<dbReference type="AlphaFoldDB" id="A0A6I6MTF0"/>
<dbReference type="RefSeq" id="WP_158767500.1">
    <property type="nucleotide sequence ID" value="NZ_CP047045.1"/>
</dbReference>
<evidence type="ECO:0000313" key="2">
    <source>
        <dbReference type="EMBL" id="QGZ96726.1"/>
    </source>
</evidence>
<keyword evidence="1" id="KW-0732">Signal</keyword>
<gene>
    <name evidence="2" type="ORF">DSM104635_03587</name>
</gene>
<name>A0A6I6MTF0_9CAUL</name>
<feature type="chain" id="PRO_5026293920" description="DUF3108 domain-containing protein" evidence="1">
    <location>
        <begin position="21"/>
        <end position="263"/>
    </location>
</feature>
<organism evidence="2 3">
    <name type="scientific">Terricaulis silvestris</name>
    <dbReference type="NCBI Taxonomy" id="2686094"/>
    <lineage>
        <taxon>Bacteria</taxon>
        <taxon>Pseudomonadati</taxon>
        <taxon>Pseudomonadota</taxon>
        <taxon>Alphaproteobacteria</taxon>
        <taxon>Caulobacterales</taxon>
        <taxon>Caulobacteraceae</taxon>
        <taxon>Terricaulis</taxon>
    </lineage>
</organism>
<protein>
    <recommendedName>
        <fullName evidence="4">DUF3108 domain-containing protein</fullName>
    </recommendedName>
</protein>
<dbReference type="KEGG" id="tsv:DSM104635_03587"/>
<evidence type="ECO:0008006" key="4">
    <source>
        <dbReference type="Google" id="ProtNLM"/>
    </source>
</evidence>
<proteinExistence type="predicted"/>
<keyword evidence="3" id="KW-1185">Reference proteome</keyword>
<feature type="signal peptide" evidence="1">
    <location>
        <begin position="1"/>
        <end position="20"/>
    </location>
</feature>
<reference evidence="3" key="1">
    <citation type="submission" date="2019-12" db="EMBL/GenBank/DDBJ databases">
        <title>Complete genome of Terracaulis silvestris 0127_4.</title>
        <authorList>
            <person name="Vieira S."/>
            <person name="Riedel T."/>
            <person name="Sproer C."/>
            <person name="Pascual J."/>
            <person name="Boedeker C."/>
            <person name="Overmann J."/>
        </authorList>
    </citation>
    <scope>NUCLEOTIDE SEQUENCE [LARGE SCALE GENOMIC DNA]</scope>
    <source>
        <strain evidence="3">0127_4</strain>
    </source>
</reference>
<sequence length="263" mass="28651">MRIAIAALALALCAASPAAADRFSLTYDASGLGFVPLGAMTVDANVSAEDYEVTATIQSRGILNLFERTNLTATSSGLIQNGAVHWQRYDLDHRYSRKRRVIAMQATDAGVTAEITPNYRIWGSPPTSDEQRRASRDPVSTLIAMAIDVGENRRCSGVYPTFDGRFHYLMQLSGGDIDHFRGGGYEGEVLKCDLAYIAVAGYEARDAGRRRIPEGEVWFALMPDTTFAPPVRITTPLSAGAANIRLASYRRARVDIELTATTP</sequence>
<evidence type="ECO:0000313" key="3">
    <source>
        <dbReference type="Proteomes" id="UP000431269"/>
    </source>
</evidence>
<dbReference type="EMBL" id="CP047045">
    <property type="protein sequence ID" value="QGZ96726.1"/>
    <property type="molecule type" value="Genomic_DNA"/>
</dbReference>
<evidence type="ECO:0000256" key="1">
    <source>
        <dbReference type="SAM" id="SignalP"/>
    </source>
</evidence>